<dbReference type="Pfam" id="PF26286">
    <property type="entry name" value="UBA_10"/>
    <property type="match status" value="1"/>
</dbReference>
<feature type="compositionally biased region" description="Low complexity" evidence="1">
    <location>
        <begin position="392"/>
        <end position="408"/>
    </location>
</feature>
<dbReference type="SUPFAM" id="SSF160443">
    <property type="entry name" value="SMR domain-like"/>
    <property type="match status" value="1"/>
</dbReference>
<dbReference type="GO" id="GO:0005634">
    <property type="term" value="C:nucleus"/>
    <property type="evidence" value="ECO:0007669"/>
    <property type="project" value="TreeGrafter"/>
</dbReference>
<sequence>MMNTEELVARMEAEYCPPLDNSTFRAIVTDYDLFDEEQIQNARMILDMIRQGAEVEEATGFDPSGNSGGIYTDGGEPPAEQSVQNGNGRNEDGTASNRSVPEWSSSTDDTSLSHGMSSLDLLEGLEFSGGEDATCGGENGNAFTDSLEKMDVNSQEAFLLGTFPILKPFDVKFSLKKSKGDISMAIEDLLTQSFLEETGSRRRGIEAFSESSTLTKARRHKGRRKGRKTEASENSTITDDSPLTLEASKWETGRKDVDFICTRTGIPMQQVSSIYHSSGASVRATILSIIENYPTTDTESEDPVIEINAMELVREFPSIKPSHLITLAQLTHPFTASARELAEALTSTPISNSDKPNIKIEIRHTPLIIDPSPTFITPSKQYSLNAIYPTHSTSNSNSNSNTPISPSTDANPYISARNTAFQKASVAYKKSKSDPLMGGAAAYYSQQGRDANIRVKDAESAAADELVRSQCWSGGVDLHGVGVRDAVRIAREKVTGWWVSEEHRRAGAGYVRAGAGEGYKIVTGVGNHSEGGRGKLGPAVARMLIKEGWKVQVGSGALMVTGVVRK</sequence>
<evidence type="ECO:0000256" key="1">
    <source>
        <dbReference type="SAM" id="MobiDB-lite"/>
    </source>
</evidence>
<protein>
    <recommendedName>
        <fullName evidence="2">Smr domain-containing protein</fullName>
    </recommendedName>
</protein>
<dbReference type="PROSITE" id="PS50828">
    <property type="entry name" value="SMR"/>
    <property type="match status" value="1"/>
</dbReference>
<evidence type="ECO:0000313" key="4">
    <source>
        <dbReference type="Proteomes" id="UP000672032"/>
    </source>
</evidence>
<evidence type="ECO:0000259" key="2">
    <source>
        <dbReference type="PROSITE" id="PS50828"/>
    </source>
</evidence>
<dbReference type="Proteomes" id="UP000672032">
    <property type="component" value="Chromosome 6"/>
</dbReference>
<dbReference type="OrthoDB" id="443981at2759"/>
<feature type="compositionally biased region" description="Polar residues" evidence="1">
    <location>
        <begin position="81"/>
        <end position="115"/>
    </location>
</feature>
<organism evidence="3 4">
    <name type="scientific">Monilinia vaccinii-corymbosi</name>
    <dbReference type="NCBI Taxonomy" id="61207"/>
    <lineage>
        <taxon>Eukaryota</taxon>
        <taxon>Fungi</taxon>
        <taxon>Dikarya</taxon>
        <taxon>Ascomycota</taxon>
        <taxon>Pezizomycotina</taxon>
        <taxon>Leotiomycetes</taxon>
        <taxon>Helotiales</taxon>
        <taxon>Sclerotiniaceae</taxon>
        <taxon>Monilinia</taxon>
    </lineage>
</organism>
<dbReference type="Pfam" id="PF08590">
    <property type="entry name" value="DUF1771"/>
    <property type="match status" value="1"/>
</dbReference>
<dbReference type="GO" id="GO:0004519">
    <property type="term" value="F:endonuclease activity"/>
    <property type="evidence" value="ECO:0007669"/>
    <property type="project" value="TreeGrafter"/>
</dbReference>
<name>A0A8A3PL59_9HELO</name>
<feature type="domain" description="Smr" evidence="2">
    <location>
        <begin position="476"/>
        <end position="563"/>
    </location>
</feature>
<evidence type="ECO:0000313" key="3">
    <source>
        <dbReference type="EMBL" id="QSZ36147.1"/>
    </source>
</evidence>
<feature type="region of interest" description="Disordered" evidence="1">
    <location>
        <begin position="392"/>
        <end position="411"/>
    </location>
</feature>
<dbReference type="InterPro" id="IPR036063">
    <property type="entry name" value="Smr_dom_sf"/>
</dbReference>
<dbReference type="InterPro" id="IPR002625">
    <property type="entry name" value="Smr_dom"/>
</dbReference>
<keyword evidence="4" id="KW-1185">Reference proteome</keyword>
<dbReference type="Gene3D" id="3.30.1370.110">
    <property type="match status" value="1"/>
</dbReference>
<dbReference type="EMBL" id="CP063410">
    <property type="protein sequence ID" value="QSZ36147.1"/>
    <property type="molecule type" value="Genomic_DNA"/>
</dbReference>
<feature type="region of interest" description="Disordered" evidence="1">
    <location>
        <begin position="58"/>
        <end position="115"/>
    </location>
</feature>
<dbReference type="InterPro" id="IPR058864">
    <property type="entry name" value="UBA_10"/>
</dbReference>
<accession>A0A8A3PL59</accession>
<gene>
    <name evidence="3" type="ORF">DSL72_007272</name>
</gene>
<dbReference type="AlphaFoldDB" id="A0A8A3PL59"/>
<dbReference type="SMART" id="SM01162">
    <property type="entry name" value="DUF1771"/>
    <property type="match status" value="1"/>
</dbReference>
<dbReference type="PANTHER" id="PTHR46535:SF1">
    <property type="entry name" value="NEDD4-BINDING PROTEIN 2"/>
    <property type="match status" value="1"/>
</dbReference>
<proteinExistence type="predicted"/>
<feature type="compositionally biased region" description="Basic residues" evidence="1">
    <location>
        <begin position="216"/>
        <end position="227"/>
    </location>
</feature>
<dbReference type="InterPro" id="IPR052772">
    <property type="entry name" value="Endo/PolyKinase_Domain-Protein"/>
</dbReference>
<reference evidence="3" key="1">
    <citation type="submission" date="2020-10" db="EMBL/GenBank/DDBJ databases">
        <title>Genome Sequence of Monilinia vaccinii-corymbosi Sheds Light on Mummy Berry Disease Infection of Blueberry and Mating Type.</title>
        <authorList>
            <person name="Yow A.G."/>
            <person name="Zhang Y."/>
            <person name="Bansal K."/>
            <person name="Eacker S.M."/>
            <person name="Sullivan S."/>
            <person name="Liachko I."/>
            <person name="Cubeta M.A."/>
            <person name="Rollins J.A."/>
            <person name="Ashrafi H."/>
        </authorList>
    </citation>
    <scope>NUCLEOTIDE SEQUENCE</scope>
    <source>
        <strain evidence="3">RL-1</strain>
    </source>
</reference>
<dbReference type="InterPro" id="IPR013899">
    <property type="entry name" value="DUF1771"/>
</dbReference>
<feature type="region of interest" description="Disordered" evidence="1">
    <location>
        <begin position="206"/>
        <end position="240"/>
    </location>
</feature>
<dbReference type="PANTHER" id="PTHR46535">
    <property type="entry name" value="NEDD4-BINDING PROTEIN 2"/>
    <property type="match status" value="1"/>
</dbReference>